<keyword evidence="4 6" id="KW-1133">Transmembrane helix</keyword>
<name>A0A831U4Y0_9DEIN</name>
<accession>A0A831U4Y0</accession>
<feature type="transmembrane region" description="Helical" evidence="6">
    <location>
        <begin position="115"/>
        <end position="137"/>
    </location>
</feature>
<reference evidence="7" key="1">
    <citation type="journal article" date="2020" name="mSystems">
        <title>Genome- and Community-Level Interaction Insights into Carbon Utilization and Element Cycling Functions of Hydrothermarchaeota in Hydrothermal Sediment.</title>
        <authorList>
            <person name="Zhou Z."/>
            <person name="Liu Y."/>
            <person name="Xu W."/>
            <person name="Pan J."/>
            <person name="Luo Z.H."/>
            <person name="Li M."/>
        </authorList>
    </citation>
    <scope>NUCLEOTIDE SEQUENCE [LARGE SCALE GENOMIC DNA]</scope>
    <source>
        <strain evidence="7">SpSt-189</strain>
    </source>
</reference>
<feature type="transmembrane region" description="Helical" evidence="6">
    <location>
        <begin position="15"/>
        <end position="35"/>
    </location>
</feature>
<protein>
    <recommendedName>
        <fullName evidence="8">Phosphate-starvation-inducible E-like protein</fullName>
    </recommendedName>
</protein>
<dbReference type="InterPro" id="IPR020948">
    <property type="entry name" value="P_starv_induced_PsiE-like"/>
</dbReference>
<gene>
    <name evidence="7" type="ORF">ENP09_02405</name>
</gene>
<evidence type="ECO:0000256" key="1">
    <source>
        <dbReference type="ARBA" id="ARBA00004651"/>
    </source>
</evidence>
<feature type="transmembrane region" description="Helical" evidence="6">
    <location>
        <begin position="55"/>
        <end position="73"/>
    </location>
</feature>
<feature type="transmembrane region" description="Helical" evidence="6">
    <location>
        <begin position="85"/>
        <end position="103"/>
    </location>
</feature>
<evidence type="ECO:0000256" key="5">
    <source>
        <dbReference type="ARBA" id="ARBA00023136"/>
    </source>
</evidence>
<keyword evidence="3 6" id="KW-0812">Transmembrane</keyword>
<evidence type="ECO:0000256" key="2">
    <source>
        <dbReference type="ARBA" id="ARBA00022475"/>
    </source>
</evidence>
<dbReference type="AlphaFoldDB" id="A0A831U4Y0"/>
<dbReference type="GO" id="GO:0005886">
    <property type="term" value="C:plasma membrane"/>
    <property type="evidence" value="ECO:0007669"/>
    <property type="project" value="UniProtKB-SubCell"/>
</dbReference>
<proteinExistence type="predicted"/>
<comment type="subcellular location">
    <subcellularLocation>
        <location evidence="1">Cell membrane</location>
        <topology evidence="1">Multi-pass membrane protein</topology>
    </subcellularLocation>
</comment>
<organism evidence="7">
    <name type="scientific">Thermus islandicus</name>
    <dbReference type="NCBI Taxonomy" id="540988"/>
    <lineage>
        <taxon>Bacteria</taxon>
        <taxon>Thermotogati</taxon>
        <taxon>Deinococcota</taxon>
        <taxon>Deinococci</taxon>
        <taxon>Thermales</taxon>
        <taxon>Thermaceae</taxon>
        <taxon>Thermus</taxon>
    </lineage>
</organism>
<comment type="caution">
    <text evidence="7">The sequence shown here is derived from an EMBL/GenBank/DDBJ whole genome shotgun (WGS) entry which is preliminary data.</text>
</comment>
<dbReference type="Pfam" id="PF06146">
    <property type="entry name" value="PsiE"/>
    <property type="match status" value="1"/>
</dbReference>
<evidence type="ECO:0000313" key="7">
    <source>
        <dbReference type="EMBL" id="HEO41742.1"/>
    </source>
</evidence>
<evidence type="ECO:0008006" key="8">
    <source>
        <dbReference type="Google" id="ProtNLM"/>
    </source>
</evidence>
<keyword evidence="5 6" id="KW-0472">Membrane</keyword>
<evidence type="ECO:0000256" key="3">
    <source>
        <dbReference type="ARBA" id="ARBA00022692"/>
    </source>
</evidence>
<sequence length="157" mass="17089">MKQTALRILQATETVIYLFAGFLIAAGAALLLLTTLMEGIQHFWQGDYGKVALGLLDRVLLSLMLAEILYTLLRFAREGGLEATPFLVIGIIAAIRRVLVLTAETLEKFDLKEPAFLAVLAELGLLALMVVAFALAIRWVRPVGGQSGPGLRDWSPP</sequence>
<evidence type="ECO:0000256" key="4">
    <source>
        <dbReference type="ARBA" id="ARBA00022989"/>
    </source>
</evidence>
<evidence type="ECO:0000256" key="6">
    <source>
        <dbReference type="SAM" id="Phobius"/>
    </source>
</evidence>
<keyword evidence="2" id="KW-1003">Cell membrane</keyword>
<dbReference type="EMBL" id="DSHZ01000125">
    <property type="protein sequence ID" value="HEO41742.1"/>
    <property type="molecule type" value="Genomic_DNA"/>
</dbReference>